<dbReference type="Gene3D" id="1.10.3210.10">
    <property type="entry name" value="Hypothetical protein af1432"/>
    <property type="match status" value="1"/>
</dbReference>
<dbReference type="InterPro" id="IPR052194">
    <property type="entry name" value="MESH1"/>
</dbReference>
<dbReference type="PANTHER" id="PTHR46246">
    <property type="entry name" value="GUANOSINE-3',5'-BIS(DIPHOSPHATE) 3'-PYROPHOSPHOHYDROLASE MESH1"/>
    <property type="match status" value="1"/>
</dbReference>
<comment type="caution">
    <text evidence="1">The sequence shown here is derived from an EMBL/GenBank/DDBJ whole genome shotgun (WGS) entry which is preliminary data.</text>
</comment>
<accession>A0A0L6JKV6</accession>
<dbReference type="RefSeq" id="WP_036941413.1">
    <property type="nucleotide sequence ID" value="NZ_JQKC01000015.1"/>
</dbReference>
<proteinExistence type="predicted"/>
<dbReference type="EMBL" id="LGTC01000001">
    <property type="protein sequence ID" value="KNY26395.1"/>
    <property type="molecule type" value="Genomic_DNA"/>
</dbReference>
<reference evidence="2" key="1">
    <citation type="submission" date="2015-07" db="EMBL/GenBank/DDBJ databases">
        <title>Near-Complete Genome Sequence of the Cellulolytic Bacterium Bacteroides (Pseudobacteroides) cellulosolvens ATCC 35603.</title>
        <authorList>
            <person name="Dassa B."/>
            <person name="Utturkar S.M."/>
            <person name="Klingeman D.M."/>
            <person name="Hurt R.A."/>
            <person name="Keller M."/>
            <person name="Xu J."/>
            <person name="Reddy Y.H.K."/>
            <person name="Borovok I."/>
            <person name="Grinberg I.R."/>
            <person name="Lamed R."/>
            <person name="Zhivin O."/>
            <person name="Bayer E.A."/>
            <person name="Brown S.D."/>
        </authorList>
    </citation>
    <scope>NUCLEOTIDE SEQUENCE [LARGE SCALE GENOMIC DNA]</scope>
    <source>
        <strain evidence="2">DSM 2933</strain>
    </source>
</reference>
<dbReference type="GO" id="GO:0008893">
    <property type="term" value="F:guanosine-3',5'-bis(diphosphate) 3'-diphosphatase activity"/>
    <property type="evidence" value="ECO:0007669"/>
    <property type="project" value="TreeGrafter"/>
</dbReference>
<evidence type="ECO:0000313" key="1">
    <source>
        <dbReference type="EMBL" id="KNY26395.1"/>
    </source>
</evidence>
<name>A0A0L6JKV6_9FIRM</name>
<evidence type="ECO:0008006" key="3">
    <source>
        <dbReference type="Google" id="ProtNLM"/>
    </source>
</evidence>
<dbReference type="PANTHER" id="PTHR46246:SF1">
    <property type="entry name" value="GUANOSINE-3',5'-BIS(DIPHOSPHATE) 3'-PYROPHOSPHOHYDROLASE MESH1"/>
    <property type="match status" value="1"/>
</dbReference>
<sequence length="148" mass="17089">MLDKAIRIAATAHEGQKDKAGQPYILHPLRVMFNRKNEAEMICAVLHDVIEDSNISIEYLREEGFSQMVLDALDALTKRDNEDYDDFIDRVIKNKIACQVKLADLMDNMDLSRISNPCGEDYKRVEKYRKAADKILKSIKLDNLDNER</sequence>
<dbReference type="OrthoDB" id="9781544at2"/>
<organism evidence="1 2">
    <name type="scientific">Pseudobacteroides cellulosolvens ATCC 35603 = DSM 2933</name>
    <dbReference type="NCBI Taxonomy" id="398512"/>
    <lineage>
        <taxon>Bacteria</taxon>
        <taxon>Bacillati</taxon>
        <taxon>Bacillota</taxon>
        <taxon>Clostridia</taxon>
        <taxon>Eubacteriales</taxon>
        <taxon>Oscillospiraceae</taxon>
        <taxon>Pseudobacteroides</taxon>
    </lineage>
</organism>
<dbReference type="PATRIC" id="fig|398512.5.peg.1726"/>
<dbReference type="STRING" id="398512.Bccel_1657"/>
<protein>
    <recommendedName>
        <fullName evidence="3">Metal dependent phosphohydrolase</fullName>
    </recommendedName>
</protein>
<keyword evidence="2" id="KW-1185">Reference proteome</keyword>
<dbReference type="AlphaFoldDB" id="A0A0L6JKV6"/>
<dbReference type="SUPFAM" id="SSF109604">
    <property type="entry name" value="HD-domain/PDEase-like"/>
    <property type="match status" value="1"/>
</dbReference>
<dbReference type="eggNOG" id="COG0317">
    <property type="taxonomic scope" value="Bacteria"/>
</dbReference>
<evidence type="ECO:0000313" key="2">
    <source>
        <dbReference type="Proteomes" id="UP000036923"/>
    </source>
</evidence>
<gene>
    <name evidence="1" type="ORF">Bccel_1657</name>
</gene>
<dbReference type="Proteomes" id="UP000036923">
    <property type="component" value="Unassembled WGS sequence"/>
</dbReference>